<name>A0A8S0PJR5_OLEEU</name>
<reference evidence="1 2" key="1">
    <citation type="submission" date="2019-12" db="EMBL/GenBank/DDBJ databases">
        <authorList>
            <person name="Alioto T."/>
            <person name="Alioto T."/>
            <person name="Gomez Garrido J."/>
        </authorList>
    </citation>
    <scope>NUCLEOTIDE SEQUENCE [LARGE SCALE GENOMIC DNA]</scope>
</reference>
<accession>A0A8S0PJR5</accession>
<dbReference type="Proteomes" id="UP000594638">
    <property type="component" value="Unassembled WGS sequence"/>
</dbReference>
<keyword evidence="2" id="KW-1185">Reference proteome</keyword>
<comment type="caution">
    <text evidence="1">The sequence shown here is derived from an EMBL/GenBank/DDBJ whole genome shotgun (WGS) entry which is preliminary data.</text>
</comment>
<proteinExistence type="predicted"/>
<organism evidence="1 2">
    <name type="scientific">Olea europaea subsp. europaea</name>
    <dbReference type="NCBI Taxonomy" id="158383"/>
    <lineage>
        <taxon>Eukaryota</taxon>
        <taxon>Viridiplantae</taxon>
        <taxon>Streptophyta</taxon>
        <taxon>Embryophyta</taxon>
        <taxon>Tracheophyta</taxon>
        <taxon>Spermatophyta</taxon>
        <taxon>Magnoliopsida</taxon>
        <taxon>eudicotyledons</taxon>
        <taxon>Gunneridae</taxon>
        <taxon>Pentapetalae</taxon>
        <taxon>asterids</taxon>
        <taxon>lamiids</taxon>
        <taxon>Lamiales</taxon>
        <taxon>Oleaceae</taxon>
        <taxon>Oleeae</taxon>
        <taxon>Olea</taxon>
    </lineage>
</organism>
<dbReference type="AlphaFoldDB" id="A0A8S0PJR5"/>
<dbReference type="EMBL" id="CACTIH010000110">
    <property type="protein sequence ID" value="CAA2954270.1"/>
    <property type="molecule type" value="Genomic_DNA"/>
</dbReference>
<gene>
    <name evidence="1" type="ORF">OLEA9_A011445</name>
</gene>
<evidence type="ECO:0000313" key="2">
    <source>
        <dbReference type="Proteomes" id="UP000594638"/>
    </source>
</evidence>
<evidence type="ECO:0000313" key="1">
    <source>
        <dbReference type="EMBL" id="CAA2954270.1"/>
    </source>
</evidence>
<protein>
    <submittedName>
        <fullName evidence="1">Uncharacterized protein</fullName>
    </submittedName>
</protein>
<sequence>MSDHMLIWTAPPSSKGHRYVCSTTTLTVNSSWSSITCSAVPIPKLPTTKFSSPFVCALHAFLRVSLPHRRSSTTLQIKS</sequence>
<dbReference type="Gramene" id="OE9A011445T1">
    <property type="protein sequence ID" value="OE9A011445C1"/>
    <property type="gene ID" value="OE9A011445"/>
</dbReference>